<dbReference type="AlphaFoldDB" id="A0A127MS82"/>
<reference evidence="2" key="2">
    <citation type="submission" date="2023-03" db="EMBL/GenBank/DDBJ databases">
        <title>Draft assemblies of triclosan tolerant bacteria isolated from returned activated sludge.</title>
        <authorList>
            <person name="Van Hamelsveld S."/>
        </authorList>
    </citation>
    <scope>NUCLEOTIDE SEQUENCE</scope>
    <source>
        <strain evidence="2">GW210015_S63</strain>
    </source>
</reference>
<dbReference type="RefSeq" id="WP_043266444.1">
    <property type="nucleotide sequence ID" value="NZ_CP014158.1"/>
</dbReference>
<dbReference type="EMBL" id="CP015878">
    <property type="protein sequence ID" value="ANI14922.1"/>
    <property type="molecule type" value="Genomic_DNA"/>
</dbReference>
<reference evidence="1 3" key="1">
    <citation type="submission" date="2016-05" db="EMBL/GenBank/DDBJ databases">
        <title>Genome Sequence of Pseudomonas citronellolis Strain SJTE-3, an Estrogens and Persistent Organic Pollutants degradation strain.</title>
        <authorList>
            <person name="Liang R."/>
        </authorList>
    </citation>
    <scope>NUCLEOTIDE SEQUENCE [LARGE SCALE GENOMIC DNA]</scope>
    <source>
        <strain evidence="1 3">SJTE-3</strain>
    </source>
</reference>
<evidence type="ECO:0000313" key="2">
    <source>
        <dbReference type="EMBL" id="MDF3844309.1"/>
    </source>
</evidence>
<gene>
    <name evidence="1" type="ORF">A9C11_13385</name>
    <name evidence="2" type="ORF">P3W55_21570</name>
</gene>
<dbReference type="EMBL" id="JARJLR010000350">
    <property type="protein sequence ID" value="MDF3844309.1"/>
    <property type="molecule type" value="Genomic_DNA"/>
</dbReference>
<protein>
    <submittedName>
        <fullName evidence="1">Uncharacterized protein</fullName>
    </submittedName>
</protein>
<dbReference type="STRING" id="53408.A9C11_13385"/>
<accession>A0A127MS82</accession>
<sequence length="134" mass="14489">MNSRDDTDFAQAYEQALTEVALPAFAAAGEYARAHGLLCHVGLHRGAGGLSELGLHARRPGEGLDCRCLISAEPQSASLVHENHYGGRSEPERIVGPLASLNRMVLDTRLQAFFQTGFGLSPDYLARRHGGGFW</sequence>
<proteinExistence type="predicted"/>
<evidence type="ECO:0000313" key="3">
    <source>
        <dbReference type="Proteomes" id="UP000077748"/>
    </source>
</evidence>
<organism evidence="1 3">
    <name type="scientific">Pseudomonas citronellolis</name>
    <dbReference type="NCBI Taxonomy" id="53408"/>
    <lineage>
        <taxon>Bacteria</taxon>
        <taxon>Pseudomonadati</taxon>
        <taxon>Pseudomonadota</taxon>
        <taxon>Gammaproteobacteria</taxon>
        <taxon>Pseudomonadales</taxon>
        <taxon>Pseudomonadaceae</taxon>
        <taxon>Pseudomonas</taxon>
    </lineage>
</organism>
<dbReference type="GeneID" id="72995826"/>
<name>A0A127MS82_9PSED</name>
<evidence type="ECO:0000313" key="1">
    <source>
        <dbReference type="EMBL" id="ANI14922.1"/>
    </source>
</evidence>
<dbReference type="Proteomes" id="UP000077748">
    <property type="component" value="Chromosome"/>
</dbReference>
<dbReference type="KEGG" id="pcq:PcP3B5_27280"/>
<dbReference type="Proteomes" id="UP001220662">
    <property type="component" value="Unassembled WGS sequence"/>
</dbReference>